<feature type="domain" description="TMC" evidence="8">
    <location>
        <begin position="430"/>
        <end position="541"/>
    </location>
</feature>
<evidence type="ECO:0000313" key="9">
    <source>
        <dbReference type="EMBL" id="TNM85450.1"/>
    </source>
</evidence>
<evidence type="ECO:0000256" key="1">
    <source>
        <dbReference type="ARBA" id="ARBA00004141"/>
    </source>
</evidence>
<protein>
    <recommendedName>
        <fullName evidence="6">Transmembrane channel-like protein</fullName>
    </recommendedName>
</protein>
<dbReference type="AlphaFoldDB" id="A0A4Z2B3J9"/>
<dbReference type="GO" id="GO:0008381">
    <property type="term" value="F:mechanosensitive monoatomic ion channel activity"/>
    <property type="evidence" value="ECO:0007669"/>
    <property type="project" value="TreeGrafter"/>
</dbReference>
<comment type="similarity">
    <text evidence="2 6">Belongs to the TMC family.</text>
</comment>
<evidence type="ECO:0000256" key="4">
    <source>
        <dbReference type="ARBA" id="ARBA00022989"/>
    </source>
</evidence>
<feature type="transmembrane region" description="Helical" evidence="6">
    <location>
        <begin position="231"/>
        <end position="254"/>
    </location>
</feature>
<evidence type="ECO:0000259" key="8">
    <source>
        <dbReference type="Pfam" id="PF07810"/>
    </source>
</evidence>
<feature type="transmembrane region" description="Helical" evidence="6">
    <location>
        <begin position="545"/>
        <end position="568"/>
    </location>
</feature>
<feature type="transmembrane region" description="Helical" evidence="6">
    <location>
        <begin position="155"/>
        <end position="178"/>
    </location>
</feature>
<evidence type="ECO:0000256" key="2">
    <source>
        <dbReference type="ARBA" id="ARBA00006510"/>
    </source>
</evidence>
<dbReference type="PANTHER" id="PTHR23302">
    <property type="entry name" value="TRANSMEMBRANE CHANNEL-RELATED"/>
    <property type="match status" value="1"/>
</dbReference>
<feature type="transmembrane region" description="Helical" evidence="6">
    <location>
        <begin position="507"/>
        <end position="525"/>
    </location>
</feature>
<comment type="caution">
    <text evidence="9">The sequence shown here is derived from an EMBL/GenBank/DDBJ whole genome shotgun (WGS) entry which is preliminary data.</text>
</comment>
<feature type="transmembrane region" description="Helical" evidence="6">
    <location>
        <begin position="402"/>
        <end position="423"/>
    </location>
</feature>
<feature type="region of interest" description="Disordered" evidence="7">
    <location>
        <begin position="1"/>
        <end position="25"/>
    </location>
</feature>
<feature type="compositionally biased region" description="Polar residues" evidence="7">
    <location>
        <begin position="39"/>
        <end position="52"/>
    </location>
</feature>
<dbReference type="GO" id="GO:0005886">
    <property type="term" value="C:plasma membrane"/>
    <property type="evidence" value="ECO:0007669"/>
    <property type="project" value="InterPro"/>
</dbReference>
<keyword evidence="5 6" id="KW-0472">Membrane</keyword>
<keyword evidence="10" id="KW-1185">Reference proteome</keyword>
<evidence type="ECO:0000256" key="7">
    <source>
        <dbReference type="SAM" id="MobiDB-lite"/>
    </source>
</evidence>
<feature type="transmembrane region" description="Helical" evidence="6">
    <location>
        <begin position="358"/>
        <end position="381"/>
    </location>
</feature>
<proteinExistence type="inferred from homology"/>
<dbReference type="Pfam" id="PF07810">
    <property type="entry name" value="TMC"/>
    <property type="match status" value="1"/>
</dbReference>
<dbReference type="Proteomes" id="UP000516260">
    <property type="component" value="Chromosome 8"/>
</dbReference>
<feature type="transmembrane region" description="Helical" evidence="6">
    <location>
        <begin position="611"/>
        <end position="628"/>
    </location>
</feature>
<keyword evidence="4 6" id="KW-1133">Transmembrane helix</keyword>
<feature type="region of interest" description="Disordered" evidence="7">
    <location>
        <begin position="39"/>
        <end position="73"/>
    </location>
</feature>
<organism evidence="9 10">
    <name type="scientific">Takifugu bimaculatus</name>
    <dbReference type="NCBI Taxonomy" id="433685"/>
    <lineage>
        <taxon>Eukaryota</taxon>
        <taxon>Metazoa</taxon>
        <taxon>Chordata</taxon>
        <taxon>Craniata</taxon>
        <taxon>Vertebrata</taxon>
        <taxon>Euteleostomi</taxon>
        <taxon>Actinopterygii</taxon>
        <taxon>Neopterygii</taxon>
        <taxon>Teleostei</taxon>
        <taxon>Neoteleostei</taxon>
        <taxon>Acanthomorphata</taxon>
        <taxon>Eupercaria</taxon>
        <taxon>Tetraodontiformes</taxon>
        <taxon>Tetradontoidea</taxon>
        <taxon>Tetraodontidae</taxon>
        <taxon>Takifugu</taxon>
    </lineage>
</organism>
<evidence type="ECO:0000256" key="5">
    <source>
        <dbReference type="ARBA" id="ARBA00023136"/>
    </source>
</evidence>
<evidence type="ECO:0000256" key="3">
    <source>
        <dbReference type="ARBA" id="ARBA00022692"/>
    </source>
</evidence>
<feature type="transmembrane region" description="Helical" evidence="6">
    <location>
        <begin position="324"/>
        <end position="346"/>
    </location>
</feature>
<dbReference type="InterPro" id="IPR038900">
    <property type="entry name" value="TMC"/>
</dbReference>
<dbReference type="PANTHER" id="PTHR23302:SF66">
    <property type="entry name" value="TRANSMEMBRANE CHANNEL-LIKE PROTEIN"/>
    <property type="match status" value="1"/>
</dbReference>
<evidence type="ECO:0000313" key="10">
    <source>
        <dbReference type="Proteomes" id="UP000516260"/>
    </source>
</evidence>
<accession>A0A4Z2B3J9</accession>
<evidence type="ECO:0000256" key="6">
    <source>
        <dbReference type="RuleBase" id="RU310713"/>
    </source>
</evidence>
<name>A0A4Z2B3J9_9TELE</name>
<comment type="subcellular location">
    <subcellularLocation>
        <location evidence="1 6">Membrane</location>
        <topology evidence="1 6">Multi-pass membrane protein</topology>
    </subcellularLocation>
</comment>
<dbReference type="InterPro" id="IPR012496">
    <property type="entry name" value="TMC_dom"/>
</dbReference>
<reference evidence="9 10" key="1">
    <citation type="submission" date="2019-04" db="EMBL/GenBank/DDBJ databases">
        <title>The sequence and de novo assembly of Takifugu bimaculatus genome using PacBio and Hi-C technologies.</title>
        <authorList>
            <person name="Xu P."/>
            <person name="Liu B."/>
            <person name="Zhou Z."/>
        </authorList>
    </citation>
    <scope>NUCLEOTIDE SEQUENCE [LARGE SCALE GENOMIC DNA]</scope>
    <source>
        <strain evidence="9">TB-2018</strain>
        <tissue evidence="9">Muscle</tissue>
    </source>
</reference>
<gene>
    <name evidence="9" type="ORF">fugu_007721</name>
</gene>
<keyword evidence="3 6" id="KW-0812">Transmembrane</keyword>
<dbReference type="EMBL" id="SWLE01000021">
    <property type="protein sequence ID" value="TNM85450.1"/>
    <property type="molecule type" value="Genomic_DNA"/>
</dbReference>
<sequence length="665" mass="76321">MAGQNPDNIRRLSSDDGSQSSSDSEYEYYHTDIFELLPSTQAVHSSQNTQPFQEGGPKPGQTLSRRLKDKESEQPLKNMALCIQAKKEVRYRRNMQISNIGSWESWRRSQSTNRRKVWAQIRGALTNLLPWQRTLHSIKGRFGIGVKAYFVFLRYLVYLNLLHCALIGGFILVPAIFYGNNKVLSETLVFGDNDSLLDFLQGSGYLERSPVFLGFYAQAYSLDSKCMIVPLLYLGGILSILLLSLILVVHRTVVGYKHTWMLRKRYSMNVSYKIFCGWDFTIQDPVSASLKQSCIRNDLKLLLEEQRFSMQVAQRKLGQKVRLYLLRFILNVFVLSLLGGAFYLIYFAIRVRVDRSKYHWVIGLVVEYLPPITITFVNLLLPHIFRKISSFEDYSFTMQVNATLLRSIFLKLASLGIYLFFIFTPDGPSCREKDLGKEMYKLSIFNFLATFCNAFLFNFPRKLLQESCPSSLLARLCGKQRFLIPFNILDLVYGQTVSWMGVYYCPLLPLIGTITLVATFCIKKFTVLRCCVPEQRMFRASNSSVLFHFMLLLGLTMAAVTLGFNLYLEAPGNQCIDWSKNNKTMFTIVEKCVASLPNQQQKILRYFTSEAFALPLLLAEVVLLTSYVSRGRANQKTIERLKDMLVMSSSDKRFLVNQHATIVKQ</sequence>